<dbReference type="GO" id="GO:0009697">
    <property type="term" value="P:salicylic acid biosynthetic process"/>
    <property type="evidence" value="ECO:0007669"/>
    <property type="project" value="TreeGrafter"/>
</dbReference>
<dbReference type="GO" id="GO:0004106">
    <property type="term" value="F:chorismate mutase activity"/>
    <property type="evidence" value="ECO:0007669"/>
    <property type="project" value="UniProtKB-EC"/>
</dbReference>
<accession>A0A2S7K8X5</accession>
<evidence type="ECO:0000313" key="4">
    <source>
        <dbReference type="EMBL" id="PQA88933.1"/>
    </source>
</evidence>
<keyword evidence="5" id="KW-1185">Reference proteome</keyword>
<keyword evidence="2" id="KW-0413">Isomerase</keyword>
<dbReference type="Proteomes" id="UP000239504">
    <property type="component" value="Unassembled WGS sequence"/>
</dbReference>
<organism evidence="4 5">
    <name type="scientific">Hyphococcus luteus</name>
    <dbReference type="NCBI Taxonomy" id="2058213"/>
    <lineage>
        <taxon>Bacteria</taxon>
        <taxon>Pseudomonadati</taxon>
        <taxon>Pseudomonadota</taxon>
        <taxon>Alphaproteobacteria</taxon>
        <taxon>Parvularculales</taxon>
        <taxon>Parvularculaceae</taxon>
        <taxon>Hyphococcus</taxon>
    </lineage>
</organism>
<feature type="domain" description="Chorismate mutase" evidence="3">
    <location>
        <begin position="4"/>
        <end position="94"/>
    </location>
</feature>
<evidence type="ECO:0000256" key="2">
    <source>
        <dbReference type="ARBA" id="ARBA00023235"/>
    </source>
</evidence>
<dbReference type="InterPro" id="IPR036979">
    <property type="entry name" value="CM_dom_sf"/>
</dbReference>
<comment type="caution">
    <text evidence="4">The sequence shown here is derived from an EMBL/GenBank/DDBJ whole genome shotgun (WGS) entry which is preliminary data.</text>
</comment>
<reference evidence="4 5" key="1">
    <citation type="submission" date="2017-12" db="EMBL/GenBank/DDBJ databases">
        <authorList>
            <person name="Hurst M.R.H."/>
        </authorList>
    </citation>
    <scope>NUCLEOTIDE SEQUENCE [LARGE SCALE GENOMIC DNA]</scope>
    <source>
        <strain evidence="4 5">SY-3-19</strain>
    </source>
</reference>
<dbReference type="GO" id="GO:0046417">
    <property type="term" value="P:chorismate metabolic process"/>
    <property type="evidence" value="ECO:0007669"/>
    <property type="project" value="InterPro"/>
</dbReference>
<name>A0A2S7K8X5_9PROT</name>
<dbReference type="InterPro" id="IPR036263">
    <property type="entry name" value="Chorismate_II_sf"/>
</dbReference>
<dbReference type="AlphaFoldDB" id="A0A2S7K8X5"/>
<evidence type="ECO:0000313" key="5">
    <source>
        <dbReference type="Proteomes" id="UP000239504"/>
    </source>
</evidence>
<dbReference type="PROSITE" id="PS51168">
    <property type="entry name" value="CHORISMATE_MUT_2"/>
    <property type="match status" value="1"/>
</dbReference>
<dbReference type="RefSeq" id="WP_104828570.1">
    <property type="nucleotide sequence ID" value="NZ_PJCH01000003.1"/>
</dbReference>
<dbReference type="SUPFAM" id="SSF48600">
    <property type="entry name" value="Chorismate mutase II"/>
    <property type="match status" value="1"/>
</dbReference>
<protein>
    <recommendedName>
        <fullName evidence="1">chorismate mutase</fullName>
        <ecNumber evidence="1">5.4.99.5</ecNumber>
    </recommendedName>
</protein>
<dbReference type="PANTHER" id="PTHR38041">
    <property type="entry name" value="CHORISMATE MUTASE"/>
    <property type="match status" value="1"/>
</dbReference>
<dbReference type="EMBL" id="PJCH01000003">
    <property type="protein sequence ID" value="PQA88933.1"/>
    <property type="molecule type" value="Genomic_DNA"/>
</dbReference>
<sequence>MKKAEDCQSMDEVRAEIDRVDQALVDLLAERWTYVDRAWVFKRSPDEASVPWRNQDVIEKVRARAETAGMPAEMAEALWRLIIGWGIQYEEERLKQK</sequence>
<dbReference type="InterPro" id="IPR051331">
    <property type="entry name" value="Chorismate_mutase-related"/>
</dbReference>
<dbReference type="EC" id="5.4.99.5" evidence="1"/>
<dbReference type="Pfam" id="PF01817">
    <property type="entry name" value="CM_2"/>
    <property type="match status" value="1"/>
</dbReference>
<dbReference type="SMART" id="SM00830">
    <property type="entry name" value="CM_2"/>
    <property type="match status" value="1"/>
</dbReference>
<dbReference type="PANTHER" id="PTHR38041:SF1">
    <property type="entry name" value="CHORISMATE MUTASE"/>
    <property type="match status" value="1"/>
</dbReference>
<dbReference type="InterPro" id="IPR002701">
    <property type="entry name" value="CM_II_prokaryot"/>
</dbReference>
<gene>
    <name evidence="4" type="ORF">CW354_02995</name>
</gene>
<dbReference type="OrthoDB" id="514491at2"/>
<evidence type="ECO:0000256" key="1">
    <source>
        <dbReference type="ARBA" id="ARBA00012404"/>
    </source>
</evidence>
<proteinExistence type="predicted"/>
<evidence type="ECO:0000259" key="3">
    <source>
        <dbReference type="PROSITE" id="PS51168"/>
    </source>
</evidence>
<dbReference type="Gene3D" id="1.20.59.10">
    <property type="entry name" value="Chorismate mutase"/>
    <property type="match status" value="1"/>
</dbReference>